<dbReference type="AlphaFoldDB" id="A0A0E9UL23"/>
<reference evidence="1" key="1">
    <citation type="submission" date="2014-11" db="EMBL/GenBank/DDBJ databases">
        <authorList>
            <person name="Amaro Gonzalez C."/>
        </authorList>
    </citation>
    <scope>NUCLEOTIDE SEQUENCE</scope>
</reference>
<accession>A0A0E9UL23</accession>
<evidence type="ECO:0000313" key="1">
    <source>
        <dbReference type="EMBL" id="JAH66544.1"/>
    </source>
</evidence>
<dbReference type="EMBL" id="GBXM01042033">
    <property type="protein sequence ID" value="JAH66544.1"/>
    <property type="molecule type" value="Transcribed_RNA"/>
</dbReference>
<reference evidence="1" key="2">
    <citation type="journal article" date="2015" name="Fish Shellfish Immunol.">
        <title>Early steps in the European eel (Anguilla anguilla)-Vibrio vulnificus interaction in the gills: Role of the RtxA13 toxin.</title>
        <authorList>
            <person name="Callol A."/>
            <person name="Pajuelo D."/>
            <person name="Ebbesson L."/>
            <person name="Teles M."/>
            <person name="MacKenzie S."/>
            <person name="Amaro C."/>
        </authorList>
    </citation>
    <scope>NUCLEOTIDE SEQUENCE</scope>
</reference>
<protein>
    <submittedName>
        <fullName evidence="1">Uncharacterized protein</fullName>
    </submittedName>
</protein>
<name>A0A0E9UL23_ANGAN</name>
<proteinExistence type="predicted"/>
<dbReference type="EMBL" id="GBXM01028932">
    <property type="protein sequence ID" value="JAH79645.1"/>
    <property type="molecule type" value="Transcribed_RNA"/>
</dbReference>
<sequence length="35" mass="4094">MICFFSGQLNLVTLLQKEYNLMYCCVSPCAEVFRE</sequence>
<organism evidence="1">
    <name type="scientific">Anguilla anguilla</name>
    <name type="common">European freshwater eel</name>
    <name type="synonym">Muraena anguilla</name>
    <dbReference type="NCBI Taxonomy" id="7936"/>
    <lineage>
        <taxon>Eukaryota</taxon>
        <taxon>Metazoa</taxon>
        <taxon>Chordata</taxon>
        <taxon>Craniata</taxon>
        <taxon>Vertebrata</taxon>
        <taxon>Euteleostomi</taxon>
        <taxon>Actinopterygii</taxon>
        <taxon>Neopterygii</taxon>
        <taxon>Teleostei</taxon>
        <taxon>Anguilliformes</taxon>
        <taxon>Anguillidae</taxon>
        <taxon>Anguilla</taxon>
    </lineage>
</organism>